<dbReference type="EMBL" id="MU394462">
    <property type="protein sequence ID" value="KAI6080259.1"/>
    <property type="molecule type" value="Genomic_DNA"/>
</dbReference>
<organism evidence="1 2">
    <name type="scientific">Hypoxylon rubiginosum</name>
    <dbReference type="NCBI Taxonomy" id="110542"/>
    <lineage>
        <taxon>Eukaryota</taxon>
        <taxon>Fungi</taxon>
        <taxon>Dikarya</taxon>
        <taxon>Ascomycota</taxon>
        <taxon>Pezizomycotina</taxon>
        <taxon>Sordariomycetes</taxon>
        <taxon>Xylariomycetidae</taxon>
        <taxon>Xylariales</taxon>
        <taxon>Hypoxylaceae</taxon>
        <taxon>Hypoxylon</taxon>
    </lineage>
</organism>
<proteinExistence type="predicted"/>
<sequence>MSSCPESATVSSQDDVDKLNSSCYSNIVIQDGMGTLNFTTLEDTNKITAFDSPVLETLHFPRLHTLESLVITNITALTTVSIPMFSTNLVEYFSDGTFTTSNDWPFNLNVSTAPKLATLELANLTSYGNLSLFGVPPPYFGGGILGTSNISAALLVQTDSLVEFVNLKDIGELQIFAVPGHAYSFDSLRSAGNITISNANDFLWINFDSDIWPELPLIKINNSLILESSTPPDPNYSSNMKFGRISTVGDNLKISSMSNVNMDFKGITDVGGDLSLIRNTNCTWNFGQVTSAGSLTILDNDNSVVPLFSHLETIGDIHLRGNIDTSGGPNIFPTLVLASGNVTVEAWNSDFDCSKLVSQWNDGLIQNLSCNGTGGTEASTPNSPNPSNISTANSNDSNESARLSTGALAGIGVGTGVFVLIMIAIILWLILHYKRRLQNLERAHTQTLSLDHLGHQQTPGDPELSGIHEVDGTGIIREKPHDPIIPELSDSRPELPTSPGRSTSAQGCDQLEHPAPDG</sequence>
<evidence type="ECO:0000313" key="2">
    <source>
        <dbReference type="Proteomes" id="UP001497680"/>
    </source>
</evidence>
<reference evidence="1 2" key="1">
    <citation type="journal article" date="2022" name="New Phytol.">
        <title>Ecological generalism drives hyperdiversity of secondary metabolite gene clusters in xylarialean endophytes.</title>
        <authorList>
            <person name="Franco M.E.E."/>
            <person name="Wisecaver J.H."/>
            <person name="Arnold A.E."/>
            <person name="Ju Y.M."/>
            <person name="Slot J.C."/>
            <person name="Ahrendt S."/>
            <person name="Moore L.P."/>
            <person name="Eastman K.E."/>
            <person name="Scott K."/>
            <person name="Konkel Z."/>
            <person name="Mondo S.J."/>
            <person name="Kuo A."/>
            <person name="Hayes R.D."/>
            <person name="Haridas S."/>
            <person name="Andreopoulos B."/>
            <person name="Riley R."/>
            <person name="LaButti K."/>
            <person name="Pangilinan J."/>
            <person name="Lipzen A."/>
            <person name="Amirebrahimi M."/>
            <person name="Yan J."/>
            <person name="Adam C."/>
            <person name="Keymanesh K."/>
            <person name="Ng V."/>
            <person name="Louie K."/>
            <person name="Northen T."/>
            <person name="Drula E."/>
            <person name="Henrissat B."/>
            <person name="Hsieh H.M."/>
            <person name="Youens-Clark K."/>
            <person name="Lutzoni F."/>
            <person name="Miadlikowska J."/>
            <person name="Eastwood D.C."/>
            <person name="Hamelin R.C."/>
            <person name="Grigoriev I.V."/>
            <person name="U'Ren J.M."/>
        </authorList>
    </citation>
    <scope>NUCLEOTIDE SEQUENCE [LARGE SCALE GENOMIC DNA]</scope>
    <source>
        <strain evidence="1 2">ER1909</strain>
    </source>
</reference>
<evidence type="ECO:0000313" key="1">
    <source>
        <dbReference type="EMBL" id="KAI6080259.1"/>
    </source>
</evidence>
<accession>A0ACC0CIM5</accession>
<protein>
    <submittedName>
        <fullName evidence="1">Uncharacterized protein</fullName>
    </submittedName>
</protein>
<gene>
    <name evidence="1" type="ORF">F4821DRAFT_276457</name>
</gene>
<dbReference type="Proteomes" id="UP001497680">
    <property type="component" value="Unassembled WGS sequence"/>
</dbReference>
<name>A0ACC0CIM5_9PEZI</name>
<keyword evidence="2" id="KW-1185">Reference proteome</keyword>
<comment type="caution">
    <text evidence="1">The sequence shown here is derived from an EMBL/GenBank/DDBJ whole genome shotgun (WGS) entry which is preliminary data.</text>
</comment>